<reference evidence="2 3" key="1">
    <citation type="submission" date="2020-01" db="EMBL/GenBank/DDBJ databases">
        <title>Identification and distribution of gene clusters putatively required for synthesis of sphingolipid metabolism inhibitors in phylogenetically diverse species of the filamentous fungus Fusarium.</title>
        <authorList>
            <person name="Kim H.-S."/>
            <person name="Busman M."/>
            <person name="Brown D.W."/>
            <person name="Divon H."/>
            <person name="Uhlig S."/>
            <person name="Proctor R.H."/>
        </authorList>
    </citation>
    <scope>NUCLEOTIDE SEQUENCE [LARGE SCALE GENOMIC DNA]</scope>
    <source>
        <strain evidence="2 3">NRRL 20459</strain>
    </source>
</reference>
<evidence type="ECO:0000313" key="3">
    <source>
        <dbReference type="Proteomes" id="UP000554235"/>
    </source>
</evidence>
<feature type="compositionally biased region" description="Basic and acidic residues" evidence="1">
    <location>
        <begin position="24"/>
        <end position="37"/>
    </location>
</feature>
<dbReference type="Proteomes" id="UP000554235">
    <property type="component" value="Unassembled WGS sequence"/>
</dbReference>
<keyword evidence="3" id="KW-1185">Reference proteome</keyword>
<evidence type="ECO:0000256" key="1">
    <source>
        <dbReference type="SAM" id="MobiDB-lite"/>
    </source>
</evidence>
<accession>A0A8H4LDV6</accession>
<dbReference type="OrthoDB" id="5201563at2759"/>
<evidence type="ECO:0000313" key="2">
    <source>
        <dbReference type="EMBL" id="KAF4466328.1"/>
    </source>
</evidence>
<dbReference type="AlphaFoldDB" id="A0A8H4LDV6"/>
<sequence length="121" mass="13866">MSTTTTQTSIARNGNWQSQVLTDYELHHSQHKEDESRSQQTNTAPVNHQLDAPYRRVPAYRPLNRERDQSEVRVYTSSIERAFITVMFGGLYLNAGAAQLWRGSIGKVTDRVWRYPIGGEL</sequence>
<organism evidence="2 3">
    <name type="scientific">Fusarium albosuccineum</name>
    <dbReference type="NCBI Taxonomy" id="1237068"/>
    <lineage>
        <taxon>Eukaryota</taxon>
        <taxon>Fungi</taxon>
        <taxon>Dikarya</taxon>
        <taxon>Ascomycota</taxon>
        <taxon>Pezizomycotina</taxon>
        <taxon>Sordariomycetes</taxon>
        <taxon>Hypocreomycetidae</taxon>
        <taxon>Hypocreales</taxon>
        <taxon>Nectriaceae</taxon>
        <taxon>Fusarium</taxon>
        <taxon>Fusarium decemcellulare species complex</taxon>
    </lineage>
</organism>
<comment type="caution">
    <text evidence="2">The sequence shown here is derived from an EMBL/GenBank/DDBJ whole genome shotgun (WGS) entry which is preliminary data.</text>
</comment>
<protein>
    <submittedName>
        <fullName evidence="2">Uncharacterized protein</fullName>
    </submittedName>
</protein>
<dbReference type="EMBL" id="JAADYS010000891">
    <property type="protein sequence ID" value="KAF4466328.1"/>
    <property type="molecule type" value="Genomic_DNA"/>
</dbReference>
<name>A0A8H4LDV6_9HYPO</name>
<gene>
    <name evidence="2" type="ORF">FALBO_6806</name>
</gene>
<feature type="region of interest" description="Disordered" evidence="1">
    <location>
        <begin position="21"/>
        <end position="56"/>
    </location>
</feature>
<proteinExistence type="predicted"/>